<reference evidence="3 4" key="1">
    <citation type="submission" date="2019-04" db="EMBL/GenBank/DDBJ databases">
        <authorList>
            <person name="Schori C."/>
            <person name="Ahrens C."/>
        </authorList>
    </citation>
    <scope>NUCLEOTIDE SEQUENCE [LARGE SCALE GENOMIC DNA]</scope>
    <source>
        <strain evidence="3 4">DSM 2950</strain>
    </source>
</reference>
<dbReference type="Gene3D" id="3.40.710.10">
    <property type="entry name" value="DD-peptidase/beta-lactamase superfamily"/>
    <property type="match status" value="1"/>
</dbReference>
<evidence type="ECO:0000313" key="4">
    <source>
        <dbReference type="Proteomes" id="UP000515789"/>
    </source>
</evidence>
<dbReference type="InterPro" id="IPR000871">
    <property type="entry name" value="Beta-lactam_class-A"/>
</dbReference>
<dbReference type="Proteomes" id="UP000515789">
    <property type="component" value="Chromosome"/>
</dbReference>
<dbReference type="PANTHER" id="PTHR35333">
    <property type="entry name" value="BETA-LACTAMASE"/>
    <property type="match status" value="1"/>
</dbReference>
<keyword evidence="1" id="KW-0472">Membrane</keyword>
<keyword evidence="3" id="KW-0378">Hydrolase</keyword>
<name>A0A7G5N0R5_9FIRM</name>
<organism evidence="3 4">
    <name type="scientific">Blautia producta</name>
    <dbReference type="NCBI Taxonomy" id="33035"/>
    <lineage>
        <taxon>Bacteria</taxon>
        <taxon>Bacillati</taxon>
        <taxon>Bacillota</taxon>
        <taxon>Clostridia</taxon>
        <taxon>Lachnospirales</taxon>
        <taxon>Lachnospiraceae</taxon>
        <taxon>Blautia</taxon>
    </lineage>
</organism>
<dbReference type="PANTHER" id="PTHR35333:SF4">
    <property type="entry name" value="SLR0121 PROTEIN"/>
    <property type="match status" value="1"/>
</dbReference>
<feature type="transmembrane region" description="Helical" evidence="1">
    <location>
        <begin position="12"/>
        <end position="30"/>
    </location>
</feature>
<dbReference type="SUPFAM" id="SSF56601">
    <property type="entry name" value="beta-lactamase/transpeptidase-like"/>
    <property type="match status" value="1"/>
</dbReference>
<protein>
    <submittedName>
        <fullName evidence="3">Serine hydrolase</fullName>
    </submittedName>
</protein>
<proteinExistence type="predicted"/>
<dbReference type="EMBL" id="CP039126">
    <property type="protein sequence ID" value="QMW80458.1"/>
    <property type="molecule type" value="Genomic_DNA"/>
</dbReference>
<gene>
    <name evidence="3" type="ORF">E5259_24290</name>
</gene>
<feature type="domain" description="Beta-lactamase class A catalytic" evidence="2">
    <location>
        <begin position="109"/>
        <end position="309"/>
    </location>
</feature>
<sequence>MIPMKNNSDIRNILIISFLFMISIIPLGILTDASQETFACAPLPDRDYASPKLELGYETLENMADYMLVESDISEYPLSVSIPEGSTADSILSSFLEAYGLNEENFSFFYYNTFTQETYLYNPDTLFTAASTVKVPVNMLYYDAVNSGERTLEDGLPYNASATDTDGDGSTPYDYRPGSLVPLSYLMEESIVFSDNTANNIMIQNLGGVFAYRNMMLKYSDNTYPDEFFTGNKLCAGFSFDVMSYLYSHSSAYEPLLEYMKEAAPGTFLQKNIDLDLFPVAHKYGDYGGCRHDYGIIYTPAPFLIGVFTDHVADAENLIAEIGETYLCYTLSVTEPSYIKISEVPSS</sequence>
<dbReference type="InterPro" id="IPR045155">
    <property type="entry name" value="Beta-lactam_cat"/>
</dbReference>
<dbReference type="GO" id="GO:0008800">
    <property type="term" value="F:beta-lactamase activity"/>
    <property type="evidence" value="ECO:0007669"/>
    <property type="project" value="InterPro"/>
</dbReference>
<dbReference type="AlphaFoldDB" id="A0A7G5N0R5"/>
<dbReference type="InterPro" id="IPR012338">
    <property type="entry name" value="Beta-lactam/transpept-like"/>
</dbReference>
<keyword evidence="1" id="KW-0812">Transmembrane</keyword>
<evidence type="ECO:0000256" key="1">
    <source>
        <dbReference type="SAM" id="Phobius"/>
    </source>
</evidence>
<keyword evidence="1" id="KW-1133">Transmembrane helix</keyword>
<evidence type="ECO:0000259" key="2">
    <source>
        <dbReference type="Pfam" id="PF13354"/>
    </source>
</evidence>
<dbReference type="GO" id="GO:0046677">
    <property type="term" value="P:response to antibiotic"/>
    <property type="evidence" value="ECO:0007669"/>
    <property type="project" value="InterPro"/>
</dbReference>
<accession>A0A7G5N0R5</accession>
<dbReference type="GO" id="GO:0030655">
    <property type="term" value="P:beta-lactam antibiotic catabolic process"/>
    <property type="evidence" value="ECO:0007669"/>
    <property type="project" value="InterPro"/>
</dbReference>
<evidence type="ECO:0000313" key="3">
    <source>
        <dbReference type="EMBL" id="QMW80458.1"/>
    </source>
</evidence>
<dbReference type="Pfam" id="PF13354">
    <property type="entry name" value="Beta-lactamase2"/>
    <property type="match status" value="1"/>
</dbReference>